<protein>
    <recommendedName>
        <fullName evidence="3">Transposase (putative) YhgA-like domain-containing protein</fullName>
    </recommendedName>
</protein>
<dbReference type="RefSeq" id="WP_011411629.1">
    <property type="nucleotide sequence ID" value="NC_007712.1"/>
</dbReference>
<dbReference type="PANTHER" id="PTHR34611:SF2">
    <property type="entry name" value="INACTIVE RECOMBINATION-PROMOTING NUCLEASE-LIKE PROTEIN RPNE-RELATED"/>
    <property type="match status" value="1"/>
</dbReference>
<dbReference type="AlphaFoldDB" id="Q2NRZ5"/>
<dbReference type="Pfam" id="PF04754">
    <property type="entry name" value="Transposase_31"/>
    <property type="match status" value="1"/>
</dbReference>
<dbReference type="OrthoDB" id="6532193at2"/>
<dbReference type="InterPro" id="IPR010106">
    <property type="entry name" value="RpnA"/>
</dbReference>
<dbReference type="GO" id="GO:1990238">
    <property type="term" value="F:double-stranded DNA endonuclease activity"/>
    <property type="evidence" value="ECO:0007669"/>
    <property type="project" value="TreeGrafter"/>
</dbReference>
<reference evidence="5 7" key="2">
    <citation type="submission" date="2015-05" db="EMBL/GenBank/DDBJ databases">
        <authorList>
            <person name="Goodhead I."/>
        </authorList>
    </citation>
    <scope>NUCLEOTIDE SEQUENCE [LARGE SCALE GENOMIC DNA]</scope>
    <source>
        <strain evidence="5">B4</strain>
        <strain evidence="7">morsitans</strain>
    </source>
</reference>
<dbReference type="KEGG" id="sgl:SG1805"/>
<feature type="compositionally biased region" description="Basic and acidic residues" evidence="2">
    <location>
        <begin position="268"/>
        <end position="289"/>
    </location>
</feature>
<dbReference type="NCBIfam" id="TIGR01784">
    <property type="entry name" value="T_den_put_tspse"/>
    <property type="match status" value="1"/>
</dbReference>
<dbReference type="PANTHER" id="PTHR34611">
    <property type="match status" value="1"/>
</dbReference>
<evidence type="ECO:0000313" key="5">
    <source>
        <dbReference type="EMBL" id="CRL45992.1"/>
    </source>
</evidence>
<comment type="similarity">
    <text evidence="1">Belongs to the Rpn/YhgA-like nuclease family.</text>
</comment>
<evidence type="ECO:0000259" key="3">
    <source>
        <dbReference type="Pfam" id="PF04754"/>
    </source>
</evidence>
<accession>Q2NRZ5</accession>
<reference evidence="4 6" key="1">
    <citation type="journal article" date="2006" name="Genome Res.">
        <title>Massive genome erosion and functional adaptations provide insights into the symbiotic lifestyle of Sodalis glossinidius in the tsetse host.</title>
        <authorList>
            <person name="Toh H."/>
            <person name="Weiss B.L."/>
            <person name="Perkin S.A.H."/>
            <person name="Yamashita A."/>
            <person name="Oshima K."/>
            <person name="Hattori M."/>
            <person name="Aksoy S."/>
        </authorList>
    </citation>
    <scope>NUCLEOTIDE SEQUENCE [LARGE SCALE GENOMIC DNA]</scope>
    <source>
        <strain evidence="6">morsitans</strain>
        <strain evidence="4">Morsitans</strain>
    </source>
</reference>
<evidence type="ECO:0000256" key="1">
    <source>
        <dbReference type="ARBA" id="ARBA00009787"/>
    </source>
</evidence>
<feature type="domain" description="Transposase (putative) YhgA-like" evidence="3">
    <location>
        <begin position="8"/>
        <end position="201"/>
    </location>
</feature>
<dbReference type="HOGENOM" id="CLU_059548_1_0_6"/>
<sequence length="325" mass="37038">MPTSSLSQHDALFKKFLGDITVARDFLEIHLPPHLRERCDFSTLAMESGSFIEDDLKGQCSDMLYSMKTTAGHDGYVYCLIEHQSRPEKLMAFRLLRYAVAAMQRHLEQGNEQLPVVIPLLFYHGTTSPYPYSTQWLDCFADPELAESVYRQAFPLVDITAMPDDEILSHRRVALLELVQKHIRTRDMLELATDIARLLNLWAIPKEQFRSLMYYIAERGNTSDESQFLQHIATIATDYQEDIMTIAEQLEAKGEQRGIQKGIQLGEQKGRQEGLQKGRQEGLQEGRQESARSIAHQLIANGVDRSIVKLSTGLSDHELNDLTRS</sequence>
<dbReference type="Proteomes" id="UP000245838">
    <property type="component" value="Chromosome sggmmb4_Chromosome"/>
</dbReference>
<dbReference type="InterPro" id="IPR006842">
    <property type="entry name" value="Transposase_31"/>
</dbReference>
<evidence type="ECO:0000313" key="4">
    <source>
        <dbReference type="EMBL" id="BAE75080.1"/>
    </source>
</evidence>
<dbReference type="eggNOG" id="COG5464">
    <property type="taxonomic scope" value="Bacteria"/>
</dbReference>
<dbReference type="EMBL" id="LN854557">
    <property type="protein sequence ID" value="CRL45992.1"/>
    <property type="molecule type" value="Genomic_DNA"/>
</dbReference>
<dbReference type="EMBL" id="AP008232">
    <property type="protein sequence ID" value="BAE75080.1"/>
    <property type="molecule type" value="Genomic_DNA"/>
</dbReference>
<evidence type="ECO:0000256" key="2">
    <source>
        <dbReference type="SAM" id="MobiDB-lite"/>
    </source>
</evidence>
<proteinExistence type="inferred from homology"/>
<organism evidence="4 6">
    <name type="scientific">Sodalis glossinidius (strain morsitans)</name>
    <dbReference type="NCBI Taxonomy" id="343509"/>
    <lineage>
        <taxon>Bacteria</taxon>
        <taxon>Pseudomonadati</taxon>
        <taxon>Pseudomonadota</taxon>
        <taxon>Gammaproteobacteria</taxon>
        <taxon>Enterobacterales</taxon>
        <taxon>Bruguierivoracaceae</taxon>
        <taxon>Sodalis</taxon>
    </lineage>
</organism>
<dbReference type="Proteomes" id="UP000001932">
    <property type="component" value="Chromosome"/>
</dbReference>
<evidence type="ECO:0000313" key="6">
    <source>
        <dbReference type="Proteomes" id="UP000001932"/>
    </source>
</evidence>
<gene>
    <name evidence="4" type="ordered locus">SG1805</name>
    <name evidence="5" type="ORF">SGGMMB4_04195</name>
</gene>
<dbReference type="InterPro" id="IPR051699">
    <property type="entry name" value="Rpn/YhgA-like_nuclease"/>
</dbReference>
<dbReference type="STRING" id="343509.SG1805"/>
<feature type="region of interest" description="Disordered" evidence="2">
    <location>
        <begin position="266"/>
        <end position="289"/>
    </location>
</feature>
<name>Q2NRZ5_SODGM</name>
<dbReference type="BioCyc" id="SGLO343509:SGP1_RS16315-MONOMER"/>
<dbReference type="GO" id="GO:0006310">
    <property type="term" value="P:DNA recombination"/>
    <property type="evidence" value="ECO:0007669"/>
    <property type="project" value="TreeGrafter"/>
</dbReference>
<keyword evidence="6" id="KW-1185">Reference proteome</keyword>
<evidence type="ECO:0000313" key="7">
    <source>
        <dbReference type="Proteomes" id="UP000245838"/>
    </source>
</evidence>